<dbReference type="GO" id="GO:0016020">
    <property type="term" value="C:membrane"/>
    <property type="evidence" value="ECO:0007669"/>
    <property type="project" value="UniProtKB-SubCell"/>
</dbReference>
<keyword evidence="4 6" id="KW-1133">Transmembrane helix</keyword>
<evidence type="ECO:0000313" key="8">
    <source>
        <dbReference type="Proteomes" id="UP000183815"/>
    </source>
</evidence>
<evidence type="ECO:0000256" key="1">
    <source>
        <dbReference type="ARBA" id="ARBA00004141"/>
    </source>
</evidence>
<comment type="similarity">
    <text evidence="2">Belongs to the TMEM19 family.</text>
</comment>
<dbReference type="PANTHER" id="PTHR13353">
    <property type="entry name" value="TRANSMEMBRANE PROTEIN 19"/>
    <property type="match status" value="1"/>
</dbReference>
<feature type="transmembrane region" description="Helical" evidence="6">
    <location>
        <begin position="162"/>
        <end position="188"/>
    </location>
</feature>
<organism evidence="7 8">
    <name type="scientific">Marine Group III euryarchaeote CG-Bathy1</name>
    <dbReference type="NCBI Taxonomy" id="1889001"/>
    <lineage>
        <taxon>Archaea</taxon>
        <taxon>Methanobacteriati</taxon>
        <taxon>Thermoplasmatota</taxon>
        <taxon>Thermoplasmata</taxon>
        <taxon>Candidatus Thermoprofundales</taxon>
    </lineage>
</organism>
<comment type="caution">
    <text evidence="7">The sequence shown here is derived from an EMBL/GenBank/DDBJ whole genome shotgun (WGS) entry which is preliminary data.</text>
</comment>
<evidence type="ECO:0000256" key="4">
    <source>
        <dbReference type="ARBA" id="ARBA00022989"/>
    </source>
</evidence>
<feature type="transmembrane region" description="Helical" evidence="6">
    <location>
        <begin position="29"/>
        <end position="47"/>
    </location>
</feature>
<evidence type="ECO:0000313" key="7">
    <source>
        <dbReference type="EMBL" id="OIR15183.1"/>
    </source>
</evidence>
<dbReference type="EMBL" id="MIYU01000017">
    <property type="protein sequence ID" value="OIR15183.1"/>
    <property type="molecule type" value="Genomic_DNA"/>
</dbReference>
<keyword evidence="3 6" id="KW-0812">Transmembrane</keyword>
<protein>
    <recommendedName>
        <fullName evidence="9">DUF92 domain-containing protein</fullName>
    </recommendedName>
</protein>
<reference evidence="7 8" key="1">
    <citation type="submission" date="2016-08" db="EMBL/GenBank/DDBJ databases">
        <title>New Insights into Marine Group III Euryarchaeota, from dark to light.</title>
        <authorList>
            <person name="Haro-Moreno J.M."/>
            <person name="Rodriguez-Valera F."/>
            <person name="Lopez-Garcia P."/>
            <person name="Moreira D."/>
            <person name="Martin-Cuadrado A.B."/>
        </authorList>
    </citation>
    <scope>NUCLEOTIDE SEQUENCE [LARGE SCALE GENOMIC DNA]</scope>
    <source>
        <strain evidence="7">CG-Bathy1</strain>
    </source>
</reference>
<gene>
    <name evidence="7" type="ORF">BEU04_02350</name>
</gene>
<feature type="transmembrane region" description="Helical" evidence="6">
    <location>
        <begin position="233"/>
        <end position="253"/>
    </location>
</feature>
<comment type="subcellular location">
    <subcellularLocation>
        <location evidence="1">Membrane</location>
        <topology evidence="1">Multi-pass membrane protein</topology>
    </subcellularLocation>
</comment>
<evidence type="ECO:0000256" key="6">
    <source>
        <dbReference type="SAM" id="Phobius"/>
    </source>
</evidence>
<evidence type="ECO:0000256" key="3">
    <source>
        <dbReference type="ARBA" id="ARBA00022692"/>
    </source>
</evidence>
<evidence type="ECO:0008006" key="9">
    <source>
        <dbReference type="Google" id="ProtNLM"/>
    </source>
</evidence>
<feature type="transmembrane region" description="Helical" evidence="6">
    <location>
        <begin position="6"/>
        <end position="24"/>
    </location>
</feature>
<dbReference type="AlphaFoldDB" id="A0A1J5T303"/>
<dbReference type="InterPro" id="IPR002794">
    <property type="entry name" value="DUF92_TMEM19"/>
</dbReference>
<name>A0A1J5T303_9ARCH</name>
<feature type="transmembrane region" description="Helical" evidence="6">
    <location>
        <begin position="200"/>
        <end position="221"/>
    </location>
</feature>
<sequence length="254" mass="26808">MQEFGSITEIAVVAIASMMIAIVASRQKILDLGGALLSFVICFVIGTLAHWSWFVLLLIFVAGSYLATRFAFRYKIYIGVQEGLEGTRSETNVISNGSVPSLVAIFYFFEIITVEEAIVGFTTSLAVAAADTIASEIGVLSGEAVLITAPSKRVAPGTNGGITIIGTVSALLSSICMTFISLIVIFAVDFGNFSNTFEGLFVIIPAILGFIGCQIDSILGATLENRGIIGKGGVNFVSIGISTVLSIGIFNYLY</sequence>
<proteinExistence type="inferred from homology"/>
<evidence type="ECO:0000256" key="5">
    <source>
        <dbReference type="ARBA" id="ARBA00023136"/>
    </source>
</evidence>
<feature type="transmembrane region" description="Helical" evidence="6">
    <location>
        <begin position="53"/>
        <end position="72"/>
    </location>
</feature>
<keyword evidence="5 6" id="KW-0472">Membrane</keyword>
<accession>A0A1J5T303</accession>
<dbReference type="PANTHER" id="PTHR13353:SF5">
    <property type="entry name" value="TRANSMEMBRANE PROTEIN 19"/>
    <property type="match status" value="1"/>
</dbReference>
<evidence type="ECO:0000256" key="2">
    <source>
        <dbReference type="ARBA" id="ARBA00009012"/>
    </source>
</evidence>
<dbReference type="Proteomes" id="UP000183815">
    <property type="component" value="Unassembled WGS sequence"/>
</dbReference>
<dbReference type="Pfam" id="PF01940">
    <property type="entry name" value="DUF92"/>
    <property type="match status" value="1"/>
</dbReference>